<dbReference type="InterPro" id="IPR023476">
    <property type="entry name" value="Pep_tRNA_hydro_II_dom_sf"/>
</dbReference>
<organism evidence="5 6">
    <name type="scientific">Vespula germanica</name>
    <name type="common">German yellow jacket</name>
    <name type="synonym">Paravespula germanica</name>
    <dbReference type="NCBI Taxonomy" id="30212"/>
    <lineage>
        <taxon>Eukaryota</taxon>
        <taxon>Metazoa</taxon>
        <taxon>Ecdysozoa</taxon>
        <taxon>Arthropoda</taxon>
        <taxon>Hexapoda</taxon>
        <taxon>Insecta</taxon>
        <taxon>Pterygota</taxon>
        <taxon>Neoptera</taxon>
        <taxon>Endopterygota</taxon>
        <taxon>Hymenoptera</taxon>
        <taxon>Apocrita</taxon>
        <taxon>Aculeata</taxon>
        <taxon>Vespoidea</taxon>
        <taxon>Vespidae</taxon>
        <taxon>Vespinae</taxon>
        <taxon>Vespula</taxon>
    </lineage>
</organism>
<sequence>MVVKKDETQTIDIIDTIEQKLKKAGCLELHYQVQECIAETRDWRKCQDHVKRFRVSENCKMVIIVRTDIVMGKGKIAAQCAHAALECYRKATANPKKHYMFKDWLYNGQPKIVLKVSNEVELLDIAHKARQVGITTAIIRDAGRTQLQSGTVTVIGIGPGPNVEINKITSHLKLL</sequence>
<gene>
    <name evidence="5" type="ORF">HZH68_010922</name>
</gene>
<name>A0A834JST8_VESGE</name>
<dbReference type="FunFam" id="3.40.1490.10:FF:000001">
    <property type="entry name" value="Peptidyl-tRNA hydrolase 2"/>
    <property type="match status" value="1"/>
</dbReference>
<dbReference type="GO" id="GO:0004045">
    <property type="term" value="F:peptidyl-tRNA hydrolase activity"/>
    <property type="evidence" value="ECO:0007669"/>
    <property type="project" value="UniProtKB-EC"/>
</dbReference>
<dbReference type="NCBIfam" id="NF003314">
    <property type="entry name" value="PRK04322.1"/>
    <property type="match status" value="1"/>
</dbReference>
<dbReference type="PANTHER" id="PTHR12649:SF11">
    <property type="entry name" value="PEPTIDYL-TRNA HYDROLASE 2, MITOCHONDRIAL"/>
    <property type="match status" value="1"/>
</dbReference>
<dbReference type="AlphaFoldDB" id="A0A834JST8"/>
<dbReference type="SUPFAM" id="SSF102462">
    <property type="entry name" value="Peptidyl-tRNA hydrolase II"/>
    <property type="match status" value="1"/>
</dbReference>
<comment type="similarity">
    <text evidence="3">Belongs to the PTH2 family.</text>
</comment>
<dbReference type="GO" id="GO:0005829">
    <property type="term" value="C:cytosol"/>
    <property type="evidence" value="ECO:0007669"/>
    <property type="project" value="TreeGrafter"/>
</dbReference>
<proteinExistence type="inferred from homology"/>
<dbReference type="InterPro" id="IPR002833">
    <property type="entry name" value="PTH2"/>
</dbReference>
<dbReference type="Gene3D" id="3.40.1490.10">
    <property type="entry name" value="Bit1"/>
    <property type="match status" value="1"/>
</dbReference>
<dbReference type="PANTHER" id="PTHR12649">
    <property type="entry name" value="PEPTIDYL-TRNA HYDROLASE 2"/>
    <property type="match status" value="1"/>
</dbReference>
<keyword evidence="6" id="KW-1185">Reference proteome</keyword>
<dbReference type="CDD" id="cd02430">
    <property type="entry name" value="PTH2"/>
    <property type="match status" value="1"/>
</dbReference>
<evidence type="ECO:0000256" key="2">
    <source>
        <dbReference type="ARBA" id="ARBA00022801"/>
    </source>
</evidence>
<keyword evidence="2" id="KW-0378">Hydrolase</keyword>
<reference evidence="5" key="1">
    <citation type="journal article" date="2020" name="G3 (Bethesda)">
        <title>High-Quality Assemblies for Three Invasive Social Wasps from the &lt;i&gt;Vespula&lt;/i&gt; Genus.</title>
        <authorList>
            <person name="Harrop T.W.R."/>
            <person name="Guhlin J."/>
            <person name="McLaughlin G.M."/>
            <person name="Permina E."/>
            <person name="Stockwell P."/>
            <person name="Gilligan J."/>
            <person name="Le Lec M.F."/>
            <person name="Gruber M.A.M."/>
            <person name="Quinn O."/>
            <person name="Lovegrove M."/>
            <person name="Duncan E.J."/>
            <person name="Remnant E.J."/>
            <person name="Van Eeckhoven J."/>
            <person name="Graham B."/>
            <person name="Knapp R.A."/>
            <person name="Langford K.W."/>
            <person name="Kronenberg Z."/>
            <person name="Press M.O."/>
            <person name="Eacker S.M."/>
            <person name="Wilson-Rankin E.E."/>
            <person name="Purcell J."/>
            <person name="Lester P.J."/>
            <person name="Dearden P.K."/>
        </authorList>
    </citation>
    <scope>NUCLEOTIDE SEQUENCE</scope>
    <source>
        <strain evidence="5">Linc-1</strain>
    </source>
</reference>
<evidence type="ECO:0000256" key="4">
    <source>
        <dbReference type="ARBA" id="ARBA00048707"/>
    </source>
</evidence>
<dbReference type="EC" id="3.1.1.29" evidence="1"/>
<protein>
    <recommendedName>
        <fullName evidence="1">peptidyl-tRNA hydrolase</fullName>
        <ecNumber evidence="1">3.1.1.29</ecNumber>
    </recommendedName>
</protein>
<dbReference type="EMBL" id="JACSDZ010000010">
    <property type="protein sequence ID" value="KAF7394103.1"/>
    <property type="molecule type" value="Genomic_DNA"/>
</dbReference>
<evidence type="ECO:0000313" key="6">
    <source>
        <dbReference type="Proteomes" id="UP000617340"/>
    </source>
</evidence>
<dbReference type="Pfam" id="PF01981">
    <property type="entry name" value="PTH2"/>
    <property type="match status" value="1"/>
</dbReference>
<comment type="caution">
    <text evidence="5">The sequence shown here is derived from an EMBL/GenBank/DDBJ whole genome shotgun (WGS) entry which is preliminary data.</text>
</comment>
<evidence type="ECO:0000313" key="5">
    <source>
        <dbReference type="EMBL" id="KAF7394103.1"/>
    </source>
</evidence>
<accession>A0A834JST8</accession>
<comment type="catalytic activity">
    <reaction evidence="4">
        <text>an N-acyl-L-alpha-aminoacyl-tRNA + H2O = an N-acyl-L-amino acid + a tRNA + H(+)</text>
        <dbReference type="Rhea" id="RHEA:54448"/>
        <dbReference type="Rhea" id="RHEA-COMP:10123"/>
        <dbReference type="Rhea" id="RHEA-COMP:13883"/>
        <dbReference type="ChEBI" id="CHEBI:15377"/>
        <dbReference type="ChEBI" id="CHEBI:15378"/>
        <dbReference type="ChEBI" id="CHEBI:59874"/>
        <dbReference type="ChEBI" id="CHEBI:78442"/>
        <dbReference type="ChEBI" id="CHEBI:138191"/>
        <dbReference type="EC" id="3.1.1.29"/>
    </reaction>
</comment>
<dbReference type="NCBIfam" id="TIGR00283">
    <property type="entry name" value="arch_pth2"/>
    <property type="match status" value="1"/>
</dbReference>
<evidence type="ECO:0000256" key="3">
    <source>
        <dbReference type="ARBA" id="ARBA00038050"/>
    </source>
</evidence>
<dbReference type="Proteomes" id="UP000617340">
    <property type="component" value="Unassembled WGS sequence"/>
</dbReference>
<evidence type="ECO:0000256" key="1">
    <source>
        <dbReference type="ARBA" id="ARBA00013260"/>
    </source>
</evidence>